<feature type="transmembrane region" description="Helical" evidence="1">
    <location>
        <begin position="397"/>
        <end position="418"/>
    </location>
</feature>
<evidence type="ECO:0000256" key="1">
    <source>
        <dbReference type="SAM" id="Phobius"/>
    </source>
</evidence>
<proteinExistence type="predicted"/>
<comment type="caution">
    <text evidence="4">The sequence shown here is derived from an EMBL/GenBank/DDBJ whole genome shotgun (WGS) entry which is preliminary data.</text>
</comment>
<keyword evidence="1" id="KW-0812">Transmembrane</keyword>
<evidence type="ECO:0000313" key="5">
    <source>
        <dbReference type="Proteomes" id="UP000617355"/>
    </source>
</evidence>
<protein>
    <submittedName>
        <fullName evidence="4">Membrane protein</fullName>
    </submittedName>
</protein>
<dbReference type="PANTHER" id="PTHR39084:SF1">
    <property type="entry name" value="DUF4010 DOMAIN-CONTAINING PROTEIN"/>
    <property type="match status" value="1"/>
</dbReference>
<feature type="transmembrane region" description="Helical" evidence="1">
    <location>
        <begin position="365"/>
        <end position="385"/>
    </location>
</feature>
<dbReference type="EMBL" id="BMGI01000006">
    <property type="protein sequence ID" value="GGD46111.1"/>
    <property type="molecule type" value="Genomic_DNA"/>
</dbReference>
<keyword evidence="1" id="KW-0472">Membrane</keyword>
<feature type="transmembrane region" description="Helical" evidence="1">
    <location>
        <begin position="336"/>
        <end position="359"/>
    </location>
</feature>
<keyword evidence="5" id="KW-1185">Reference proteome</keyword>
<accession>A0ABQ1QU08</accession>
<feature type="transmembrane region" description="Helical" evidence="1">
    <location>
        <begin position="145"/>
        <end position="163"/>
    </location>
</feature>
<feature type="domain" description="MgtC/SapB/SrpB/YhiD N-terminal" evidence="2">
    <location>
        <begin position="10"/>
        <end position="135"/>
    </location>
</feature>
<feature type="transmembrane region" description="Helical" evidence="1">
    <location>
        <begin position="38"/>
        <end position="57"/>
    </location>
</feature>
<reference evidence="5" key="1">
    <citation type="journal article" date="2019" name="Int. J. Syst. Evol. Microbiol.">
        <title>The Global Catalogue of Microorganisms (GCM) 10K type strain sequencing project: providing services to taxonomists for standard genome sequencing and annotation.</title>
        <authorList>
            <consortium name="The Broad Institute Genomics Platform"/>
            <consortium name="The Broad Institute Genome Sequencing Center for Infectious Disease"/>
            <person name="Wu L."/>
            <person name="Ma J."/>
        </authorList>
    </citation>
    <scope>NUCLEOTIDE SEQUENCE [LARGE SCALE GENOMIC DNA]</scope>
    <source>
        <strain evidence="5">CGMCC 1.12922</strain>
    </source>
</reference>
<evidence type="ECO:0000313" key="4">
    <source>
        <dbReference type="EMBL" id="GGD46111.1"/>
    </source>
</evidence>
<feature type="transmembrane region" description="Helical" evidence="1">
    <location>
        <begin position="203"/>
        <end position="225"/>
    </location>
</feature>
<feature type="transmembrane region" description="Helical" evidence="1">
    <location>
        <begin position="267"/>
        <end position="289"/>
    </location>
</feature>
<evidence type="ECO:0000259" key="2">
    <source>
        <dbReference type="Pfam" id="PF02308"/>
    </source>
</evidence>
<dbReference type="PANTHER" id="PTHR39084">
    <property type="entry name" value="MEMBRANE PROTEIN-RELATED"/>
    <property type="match status" value="1"/>
</dbReference>
<feature type="transmembrane region" description="Helical" evidence="1">
    <location>
        <begin position="309"/>
        <end position="329"/>
    </location>
</feature>
<evidence type="ECO:0000259" key="3">
    <source>
        <dbReference type="Pfam" id="PF13194"/>
    </source>
</evidence>
<gene>
    <name evidence="4" type="ORF">GCM10011358_32220</name>
</gene>
<dbReference type="InterPro" id="IPR049177">
    <property type="entry name" value="MgtC_SapB_SrpB_YhiD_N"/>
</dbReference>
<sequence length="420" mass="43479">MDDVEIFRRLLLALAIGLLFGLERGWHAREQAEGDRIAGIRTFALTGLLGGISGWLVTVTAPIFLAAVLLALAGLLAVSYWLQTRSDEDLGLTTEIALLLTFVLGAVSMLGEMAHAAAVAVVAALLLAMKRPLHRWVAQIERFELEAAFKLALISVVVLPLLPDQGYGPGETLNPYELWWAVVVVAGLSFAGYLAIRLVGARLGILATGLFGGLASSTSTTLALARLVRSQGALAPVAAVGVVLAGSVTFLRILVLAAIFQPRLVAPLALPMGVMAATGLLGAAAIHLLSDRNGKTEDEIEGIANPLELKTALTFGAVLAVVLLGVFYLRDWLGTSGVYAAAAMSGVTDVDALTISVSRLVGGDLALGTGAIAIFIAVAVNTAVKAGISLVAGDRRLGLRVIVVYLAVIAAGGASLWLGV</sequence>
<feature type="transmembrane region" description="Helical" evidence="1">
    <location>
        <begin position="6"/>
        <end position="26"/>
    </location>
</feature>
<feature type="transmembrane region" description="Helical" evidence="1">
    <location>
        <begin position="237"/>
        <end position="260"/>
    </location>
</feature>
<organism evidence="4 5">
    <name type="scientific">Sinisalibacter lacisalsi</name>
    <dbReference type="NCBI Taxonomy" id="1526570"/>
    <lineage>
        <taxon>Bacteria</taxon>
        <taxon>Pseudomonadati</taxon>
        <taxon>Pseudomonadota</taxon>
        <taxon>Alphaproteobacteria</taxon>
        <taxon>Rhodobacterales</taxon>
        <taxon>Roseobacteraceae</taxon>
        <taxon>Sinisalibacter</taxon>
    </lineage>
</organism>
<dbReference type="Pfam" id="PF02308">
    <property type="entry name" value="MgtC"/>
    <property type="match status" value="1"/>
</dbReference>
<keyword evidence="1" id="KW-1133">Transmembrane helix</keyword>
<name>A0ABQ1QU08_9RHOB</name>
<feature type="domain" description="DUF4010" evidence="3">
    <location>
        <begin position="183"/>
        <end position="393"/>
    </location>
</feature>
<feature type="transmembrane region" description="Helical" evidence="1">
    <location>
        <begin position="89"/>
        <end position="107"/>
    </location>
</feature>
<dbReference type="Pfam" id="PF13194">
    <property type="entry name" value="DUF4010"/>
    <property type="match status" value="1"/>
</dbReference>
<feature type="transmembrane region" description="Helical" evidence="1">
    <location>
        <begin position="178"/>
        <end position="196"/>
    </location>
</feature>
<dbReference type="Proteomes" id="UP000617355">
    <property type="component" value="Unassembled WGS sequence"/>
</dbReference>
<feature type="transmembrane region" description="Helical" evidence="1">
    <location>
        <begin position="63"/>
        <end position="82"/>
    </location>
</feature>
<dbReference type="InterPro" id="IPR025105">
    <property type="entry name" value="DUF4010"/>
</dbReference>
<dbReference type="RefSeq" id="WP_188529784.1">
    <property type="nucleotide sequence ID" value="NZ_BMGI01000006.1"/>
</dbReference>